<accession>A0A242CGY0</accession>
<dbReference type="PANTHER" id="PTHR30290">
    <property type="entry name" value="PERIPLASMIC BINDING COMPONENT OF ABC TRANSPORTER"/>
    <property type="match status" value="1"/>
</dbReference>
<dbReference type="PROSITE" id="PS51257">
    <property type="entry name" value="PROKAR_LIPOPROTEIN"/>
    <property type="match status" value="1"/>
</dbReference>
<dbReference type="CDD" id="cd08504">
    <property type="entry name" value="PBP2_OppA"/>
    <property type="match status" value="1"/>
</dbReference>
<dbReference type="STRING" id="1834181.A5880_000166"/>
<gene>
    <name evidence="9" type="ORF">A5880_000166</name>
    <name evidence="8" type="ORF">A5880_002263</name>
</gene>
<proteinExistence type="inferred from homology"/>
<comment type="subcellular location">
    <subcellularLocation>
        <location evidence="1">Cell envelope</location>
    </subcellularLocation>
</comment>
<evidence type="ECO:0000256" key="3">
    <source>
        <dbReference type="ARBA" id="ARBA00022448"/>
    </source>
</evidence>
<dbReference type="InterPro" id="IPR000914">
    <property type="entry name" value="SBP_5_dom"/>
</dbReference>
<keyword evidence="5" id="KW-0571">Peptide transport</keyword>
<dbReference type="RefSeq" id="WP_086329139.1">
    <property type="nucleotide sequence ID" value="NZ_NGLE02000001.1"/>
</dbReference>
<reference evidence="8 10" key="2">
    <citation type="submission" date="2018-07" db="EMBL/GenBank/DDBJ databases">
        <title>The Genome Sequence of Enterococcus sp. DIV0659b.</title>
        <authorList>
            <consortium name="The Broad Institute Genomics Platform"/>
            <consortium name="The Broad Institute Genomic Center for Infectious Diseases"/>
            <person name="Earl A."/>
            <person name="Manson A."/>
            <person name="Schwartman J."/>
            <person name="Gilmore M."/>
            <person name="Abouelleil A."/>
            <person name="Cao P."/>
            <person name="Chapman S."/>
            <person name="Cusick C."/>
            <person name="Shea T."/>
            <person name="Young S."/>
            <person name="Neafsey D."/>
            <person name="Nusbaum C."/>
            <person name="Birren B."/>
        </authorList>
    </citation>
    <scope>NUCLEOTIDE SEQUENCE [LARGE SCALE GENOMIC DNA]</scope>
    <source>
        <strain evidence="8 10">4G2_DIV0659</strain>
    </source>
</reference>
<evidence type="ECO:0000256" key="2">
    <source>
        <dbReference type="ARBA" id="ARBA00005695"/>
    </source>
</evidence>
<dbReference type="AlphaFoldDB" id="A0A242CGY0"/>
<dbReference type="GO" id="GO:0043190">
    <property type="term" value="C:ATP-binding cassette (ABC) transporter complex"/>
    <property type="evidence" value="ECO:0007669"/>
    <property type="project" value="InterPro"/>
</dbReference>
<evidence type="ECO:0000256" key="6">
    <source>
        <dbReference type="SAM" id="SignalP"/>
    </source>
</evidence>
<name>A0A242CGY0_9ENTE</name>
<organism evidence="9">
    <name type="scientific">Candidatus Enterococcus mansonii</name>
    <dbReference type="NCBI Taxonomy" id="1834181"/>
    <lineage>
        <taxon>Bacteria</taxon>
        <taxon>Bacillati</taxon>
        <taxon>Bacillota</taxon>
        <taxon>Bacilli</taxon>
        <taxon>Lactobacillales</taxon>
        <taxon>Enterococcaceae</taxon>
        <taxon>Enterococcus</taxon>
    </lineage>
</organism>
<dbReference type="FunFam" id="3.10.105.10:FF:000001">
    <property type="entry name" value="Oligopeptide ABC transporter, oligopeptide-binding protein"/>
    <property type="match status" value="1"/>
</dbReference>
<dbReference type="Proteomes" id="UP000195139">
    <property type="component" value="Unassembled WGS sequence"/>
</dbReference>
<dbReference type="Gene3D" id="3.10.105.10">
    <property type="entry name" value="Dipeptide-binding Protein, Domain 3"/>
    <property type="match status" value="1"/>
</dbReference>
<reference evidence="9" key="1">
    <citation type="submission" date="2017-05" db="EMBL/GenBank/DDBJ databases">
        <title>The Genome Sequence of Enterococcus sp. 4G2_DIV0659.</title>
        <authorList>
            <consortium name="The Broad Institute Genomics Platform"/>
            <consortium name="The Broad Institute Genomic Center for Infectious Diseases"/>
            <person name="Earl A."/>
            <person name="Manson A."/>
            <person name="Schwartman J."/>
            <person name="Gilmore M."/>
            <person name="Abouelleil A."/>
            <person name="Cao P."/>
            <person name="Chapman S."/>
            <person name="Cusick C."/>
            <person name="Shea T."/>
            <person name="Young S."/>
            <person name="Neafsey D."/>
            <person name="Nusbaum C."/>
            <person name="Birren B."/>
        </authorList>
    </citation>
    <scope>NUCLEOTIDE SEQUENCE [LARGE SCALE GENOMIC DNA]</scope>
    <source>
        <strain evidence="9">4G2_DIV0659</strain>
    </source>
</reference>
<evidence type="ECO:0000256" key="4">
    <source>
        <dbReference type="ARBA" id="ARBA00022729"/>
    </source>
</evidence>
<evidence type="ECO:0000256" key="5">
    <source>
        <dbReference type="ARBA" id="ARBA00022856"/>
    </source>
</evidence>
<comment type="similarity">
    <text evidence="2">Belongs to the bacterial solute-binding protein 5 family.</text>
</comment>
<feature type="signal peptide" evidence="6">
    <location>
        <begin position="1"/>
        <end position="20"/>
    </location>
</feature>
<dbReference type="PANTHER" id="PTHR30290:SF10">
    <property type="entry name" value="PERIPLASMIC OLIGOPEPTIDE-BINDING PROTEIN-RELATED"/>
    <property type="match status" value="1"/>
</dbReference>
<dbReference type="GO" id="GO:0015833">
    <property type="term" value="P:peptide transport"/>
    <property type="evidence" value="ECO:0007669"/>
    <property type="project" value="UniProtKB-KW"/>
</dbReference>
<dbReference type="GO" id="GO:0030288">
    <property type="term" value="C:outer membrane-bounded periplasmic space"/>
    <property type="evidence" value="ECO:0007669"/>
    <property type="project" value="UniProtKB-ARBA"/>
</dbReference>
<feature type="chain" id="PRO_5012986762" evidence="6">
    <location>
        <begin position="21"/>
        <end position="558"/>
    </location>
</feature>
<evidence type="ECO:0000313" key="10">
    <source>
        <dbReference type="Proteomes" id="UP000195139"/>
    </source>
</evidence>
<dbReference type="EMBL" id="NGLE02000001">
    <property type="protein sequence ID" value="MEI5994677.1"/>
    <property type="molecule type" value="Genomic_DNA"/>
</dbReference>
<dbReference type="GO" id="GO:1904680">
    <property type="term" value="F:peptide transmembrane transporter activity"/>
    <property type="evidence" value="ECO:0007669"/>
    <property type="project" value="TreeGrafter"/>
</dbReference>
<comment type="caution">
    <text evidence="9">The sequence shown here is derived from an EMBL/GenBank/DDBJ whole genome shotgun (WGS) entry which is preliminary data.</text>
</comment>
<dbReference type="InterPro" id="IPR030678">
    <property type="entry name" value="Peptide/Ni-bd"/>
</dbReference>
<dbReference type="Pfam" id="PF00496">
    <property type="entry name" value="SBP_bac_5"/>
    <property type="match status" value="1"/>
</dbReference>
<protein>
    <submittedName>
        <fullName evidence="9">Peptide ABC transporter peptide-binding protein</fullName>
    </submittedName>
</protein>
<dbReference type="Gene3D" id="3.40.190.10">
    <property type="entry name" value="Periplasmic binding protein-like II"/>
    <property type="match status" value="1"/>
</dbReference>
<dbReference type="EMBL" id="NGLE01000001">
    <property type="protein sequence ID" value="OTO09487.1"/>
    <property type="molecule type" value="Genomic_DNA"/>
</dbReference>
<keyword evidence="3" id="KW-0813">Transport</keyword>
<feature type="domain" description="Solute-binding protein family 5" evidence="7">
    <location>
        <begin position="94"/>
        <end position="474"/>
    </location>
</feature>
<keyword evidence="5" id="KW-0653">Protein transport</keyword>
<dbReference type="SUPFAM" id="SSF53850">
    <property type="entry name" value="Periplasmic binding protein-like II"/>
    <property type="match status" value="1"/>
</dbReference>
<dbReference type="Gene3D" id="3.90.76.10">
    <property type="entry name" value="Dipeptide-binding Protein, Domain 1"/>
    <property type="match status" value="1"/>
</dbReference>
<dbReference type="PIRSF" id="PIRSF002741">
    <property type="entry name" value="MppA"/>
    <property type="match status" value="1"/>
</dbReference>
<dbReference type="FunFam" id="3.90.76.10:FF:000001">
    <property type="entry name" value="Oligopeptide ABC transporter substrate-binding protein"/>
    <property type="match status" value="1"/>
</dbReference>
<keyword evidence="4 6" id="KW-0732">Signal</keyword>
<keyword evidence="10" id="KW-1185">Reference proteome</keyword>
<evidence type="ECO:0000256" key="1">
    <source>
        <dbReference type="ARBA" id="ARBA00004196"/>
    </source>
</evidence>
<evidence type="ECO:0000259" key="7">
    <source>
        <dbReference type="Pfam" id="PF00496"/>
    </source>
</evidence>
<dbReference type="OrthoDB" id="2255988at2"/>
<evidence type="ECO:0000313" key="9">
    <source>
        <dbReference type="EMBL" id="OTO09487.1"/>
    </source>
</evidence>
<sequence length="558" mass="61815">MKLKKSFAFGFITLFSLSLAACGNGGTKTDDSGSSKAADGKPSGEQILRINELQEMPSADLSVATDKISFTALNNVYEGIYRLNLDNKPEPAGAAEKAEVSEDGLTYKIKLNEKSKWSDGKPVKAEDYVYGWQRTVDPATASEYAYLYESVKNGGDIAAGKKDKAELGIKAVGDYELEINLEKATPYFDYLLAFPSFFPQRKDIVEKYGKDYAANSDNAVYNGPFVLADFDGPGTDTEWTYKKNKEYWDADTVKLDAIKTNVVKEAPTSYNLFQDGQADDIQLTGELAQQAANDPQLVIQKEASTQYMELNQIDKDSPYRNANLRKAIAYSIDRKSLVEKILGDGSVEPKGLVPADMSTSPDGKEDFTKAAGDKIEYNKEKAKEYWEKAKKELGIKTLDIDILSSDADSSKKTVEFVQSSIQDNLEGTKVTVSPVPFSVRLDRSNKGDFKAVIGGWGADYVDPSSFLDLFQTGVPYNRGHYSNPEYDKLLKLASTTNANDPEKRWENLVDAEKTIMGDMGVIPLFQKAEAHLRAEKVKDVGFHPAGAQYDYKWTYISE</sequence>
<dbReference type="InterPro" id="IPR039424">
    <property type="entry name" value="SBP_5"/>
</dbReference>
<evidence type="ECO:0000313" key="8">
    <source>
        <dbReference type="EMBL" id="MEI5994677.1"/>
    </source>
</evidence>